<evidence type="ECO:0000313" key="1">
    <source>
        <dbReference type="EMBL" id="KAK7466646.1"/>
    </source>
</evidence>
<evidence type="ECO:0000313" key="2">
    <source>
        <dbReference type="Proteomes" id="UP001519460"/>
    </source>
</evidence>
<proteinExistence type="predicted"/>
<protein>
    <submittedName>
        <fullName evidence="1">Uncharacterized protein</fullName>
    </submittedName>
</protein>
<name>A0ABD0J976_9CAEN</name>
<gene>
    <name evidence="1" type="ORF">BaRGS_00037254</name>
</gene>
<organism evidence="1 2">
    <name type="scientific">Batillaria attramentaria</name>
    <dbReference type="NCBI Taxonomy" id="370345"/>
    <lineage>
        <taxon>Eukaryota</taxon>
        <taxon>Metazoa</taxon>
        <taxon>Spiralia</taxon>
        <taxon>Lophotrochozoa</taxon>
        <taxon>Mollusca</taxon>
        <taxon>Gastropoda</taxon>
        <taxon>Caenogastropoda</taxon>
        <taxon>Sorbeoconcha</taxon>
        <taxon>Cerithioidea</taxon>
        <taxon>Batillariidae</taxon>
        <taxon>Batillaria</taxon>
    </lineage>
</organism>
<comment type="caution">
    <text evidence="1">The sequence shown here is derived from an EMBL/GenBank/DDBJ whole genome shotgun (WGS) entry which is preliminary data.</text>
</comment>
<feature type="non-terminal residue" evidence="1">
    <location>
        <position position="71"/>
    </location>
</feature>
<reference evidence="1 2" key="1">
    <citation type="journal article" date="2023" name="Sci. Data">
        <title>Genome assembly of the Korean intertidal mud-creeper Batillaria attramentaria.</title>
        <authorList>
            <person name="Patra A.K."/>
            <person name="Ho P.T."/>
            <person name="Jun S."/>
            <person name="Lee S.J."/>
            <person name="Kim Y."/>
            <person name="Won Y.J."/>
        </authorList>
    </citation>
    <scope>NUCLEOTIDE SEQUENCE [LARGE SCALE GENOMIC DNA]</scope>
    <source>
        <strain evidence="1">Wonlab-2016</strain>
    </source>
</reference>
<keyword evidence="2" id="KW-1185">Reference proteome</keyword>
<dbReference type="EMBL" id="JACVVK020000552">
    <property type="protein sequence ID" value="KAK7466646.1"/>
    <property type="molecule type" value="Genomic_DNA"/>
</dbReference>
<accession>A0ABD0J976</accession>
<sequence>MAAGRDNPHQETGGESDVSQHTILLTVHTYARLEPFSCRGVAMETLDLTFRRRSLFSSNSFCGYTIISLLS</sequence>
<dbReference type="Proteomes" id="UP001519460">
    <property type="component" value="Unassembled WGS sequence"/>
</dbReference>
<dbReference type="AlphaFoldDB" id="A0ABD0J976"/>